<dbReference type="AlphaFoldDB" id="A0AAW0EVV6"/>
<sequence>MAYRRKAPAVKNLTPSQQLSKVYNSCAGNLVFQSHNAMALLAQLHKHDRAHYDQFAKSASVQQFVPAWAVQLPSDGEAPVRFTLPLPSHFINADDKASDFEPRAFFLHKSLPKAAAASTAAPAFPRCGLSGSFFAREEVVDNLQAAAADLKFTSPFWIRREHPGLESGYLRLREGSETIVISLTASVIGLGDVEALEPARLHPSLRDAVKRDAGSADGLCVSEDVPRGTNALTGAATKNPFVCALPNRGLWLSQDQLLQHNIKLSPRITQVVGAFTLVEVDQWELYNADQLQVPGRLGLRQSLNRASGESIFQAM</sequence>
<gene>
    <name evidence="2" type="ORF">NESM_000781800</name>
</gene>
<evidence type="ECO:0000259" key="1">
    <source>
        <dbReference type="Pfam" id="PF20054"/>
    </source>
</evidence>
<keyword evidence="3" id="KW-1185">Reference proteome</keyword>
<dbReference type="EMBL" id="JAECZO010000139">
    <property type="protein sequence ID" value="KAK7198248.1"/>
    <property type="molecule type" value="Genomic_DNA"/>
</dbReference>
<organism evidence="2 3">
    <name type="scientific">Novymonas esmeraldas</name>
    <dbReference type="NCBI Taxonomy" id="1808958"/>
    <lineage>
        <taxon>Eukaryota</taxon>
        <taxon>Discoba</taxon>
        <taxon>Euglenozoa</taxon>
        <taxon>Kinetoplastea</taxon>
        <taxon>Metakinetoplastina</taxon>
        <taxon>Trypanosomatida</taxon>
        <taxon>Trypanosomatidae</taxon>
        <taxon>Novymonas</taxon>
    </lineage>
</organism>
<dbReference type="Pfam" id="PF20054">
    <property type="entry name" value="Tc-38"/>
    <property type="match status" value="1"/>
</dbReference>
<protein>
    <recommendedName>
        <fullName evidence="1">Trypanosoma Tc-38 (p38) protein domain-containing protein</fullName>
    </recommendedName>
</protein>
<feature type="domain" description="Trypanosoma Tc-38 (p38) protein" evidence="1">
    <location>
        <begin position="133"/>
        <end position="162"/>
    </location>
</feature>
<name>A0AAW0EVV6_9TRYP</name>
<dbReference type="Proteomes" id="UP001430356">
    <property type="component" value="Unassembled WGS sequence"/>
</dbReference>
<evidence type="ECO:0000313" key="3">
    <source>
        <dbReference type="Proteomes" id="UP001430356"/>
    </source>
</evidence>
<dbReference type="InterPro" id="IPR045399">
    <property type="entry name" value="Tc-38"/>
</dbReference>
<comment type="caution">
    <text evidence="2">The sequence shown here is derived from an EMBL/GenBank/DDBJ whole genome shotgun (WGS) entry which is preliminary data.</text>
</comment>
<accession>A0AAW0EVV6</accession>
<proteinExistence type="predicted"/>
<evidence type="ECO:0000313" key="2">
    <source>
        <dbReference type="EMBL" id="KAK7198248.1"/>
    </source>
</evidence>
<reference evidence="2 3" key="1">
    <citation type="journal article" date="2021" name="MBio">
        <title>A New Model Trypanosomatid, Novymonas esmeraldas: Genomic Perception of Its 'Candidatus Pandoraea novymonadis' Endosymbiont.</title>
        <authorList>
            <person name="Zakharova A."/>
            <person name="Saura A."/>
            <person name="Butenko A."/>
            <person name="Podesvova L."/>
            <person name="Warmusova S."/>
            <person name="Kostygov A.Y."/>
            <person name="Nenarokova A."/>
            <person name="Lukes J."/>
            <person name="Opperdoes F.R."/>
            <person name="Yurchenko V."/>
        </authorList>
    </citation>
    <scope>NUCLEOTIDE SEQUENCE [LARGE SCALE GENOMIC DNA]</scope>
    <source>
        <strain evidence="2 3">E262AT.01</strain>
    </source>
</reference>